<evidence type="ECO:0000259" key="1">
    <source>
        <dbReference type="Pfam" id="PF00483"/>
    </source>
</evidence>
<organism evidence="2 3">
    <name type="scientific">Candidatus Dorea gallistercoris</name>
    <dbReference type="NCBI Taxonomy" id="2838542"/>
    <lineage>
        <taxon>Bacteria</taxon>
        <taxon>Bacillati</taxon>
        <taxon>Bacillota</taxon>
        <taxon>Clostridia</taxon>
        <taxon>Lachnospirales</taxon>
        <taxon>Lachnospiraceae</taxon>
        <taxon>Dorea</taxon>
    </lineage>
</organism>
<comment type="caution">
    <text evidence="2">The sequence shown here is derived from an EMBL/GenBank/DDBJ whole genome shotgun (WGS) entry which is preliminary data.</text>
</comment>
<feature type="domain" description="Nucleotidyl transferase" evidence="1">
    <location>
        <begin position="14"/>
        <end position="130"/>
    </location>
</feature>
<evidence type="ECO:0000313" key="2">
    <source>
        <dbReference type="EMBL" id="HIW84545.1"/>
    </source>
</evidence>
<sequence>MAAGIGSRFGTGIKQLAKMSDRGEIIMDYSIYDAKEAGFDKVVFIIRKAIEEEFREVIGDRIARQIPVEYVFQELDNLPAGYTLPEGRTKPWGTAQAVLCCKDVVREPFVIINADDYYGKEAFAKLHDFLVSETPDSERHKLAMAGFILRNTLSDNGTVTRGVCMVDSQNMLTRIVETRGIGMEDGRIVCDDKEVQTWISPDTHVSMNMWAGYPQFLASLESGFEAFLRDSEDITKQEYLIPVVVGQMLEQGLASVKVLETGDRWIGVTYKEDLEEARKGFRDMVREGKYPAGVWKQEEDTECHN</sequence>
<evidence type="ECO:0000313" key="3">
    <source>
        <dbReference type="Proteomes" id="UP000824263"/>
    </source>
</evidence>
<name>A0A9D1RBT6_9FIRM</name>
<dbReference type="Pfam" id="PF00483">
    <property type="entry name" value="NTP_transferase"/>
    <property type="match status" value="1"/>
</dbReference>
<dbReference type="InterPro" id="IPR029044">
    <property type="entry name" value="Nucleotide-diphossugar_trans"/>
</dbReference>
<dbReference type="InterPro" id="IPR005835">
    <property type="entry name" value="NTP_transferase_dom"/>
</dbReference>
<accession>A0A9D1RBT6</accession>
<gene>
    <name evidence="2" type="ORF">H9873_09500</name>
</gene>
<reference evidence="2" key="1">
    <citation type="journal article" date="2021" name="PeerJ">
        <title>Extensive microbial diversity within the chicken gut microbiome revealed by metagenomics and culture.</title>
        <authorList>
            <person name="Gilroy R."/>
            <person name="Ravi A."/>
            <person name="Getino M."/>
            <person name="Pursley I."/>
            <person name="Horton D.L."/>
            <person name="Alikhan N.F."/>
            <person name="Baker D."/>
            <person name="Gharbi K."/>
            <person name="Hall N."/>
            <person name="Watson M."/>
            <person name="Adriaenssens E.M."/>
            <person name="Foster-Nyarko E."/>
            <person name="Jarju S."/>
            <person name="Secka A."/>
            <person name="Antonio M."/>
            <person name="Oren A."/>
            <person name="Chaudhuri R.R."/>
            <person name="La Ragione R."/>
            <person name="Hildebrand F."/>
            <person name="Pallen M.J."/>
        </authorList>
    </citation>
    <scope>NUCLEOTIDE SEQUENCE</scope>
    <source>
        <strain evidence="2">ChiSxjej1B13-11762</strain>
    </source>
</reference>
<dbReference type="Proteomes" id="UP000824263">
    <property type="component" value="Unassembled WGS sequence"/>
</dbReference>
<protein>
    <submittedName>
        <fullName evidence="2">Nucleotidyltransferase</fullName>
    </submittedName>
</protein>
<reference evidence="2" key="2">
    <citation type="submission" date="2021-04" db="EMBL/GenBank/DDBJ databases">
        <authorList>
            <person name="Gilroy R."/>
        </authorList>
    </citation>
    <scope>NUCLEOTIDE SEQUENCE</scope>
    <source>
        <strain evidence="2">ChiSxjej1B13-11762</strain>
    </source>
</reference>
<dbReference type="Gene3D" id="3.90.550.10">
    <property type="entry name" value="Spore Coat Polysaccharide Biosynthesis Protein SpsA, Chain A"/>
    <property type="match status" value="1"/>
</dbReference>
<proteinExistence type="predicted"/>
<dbReference type="EMBL" id="DXGF01000165">
    <property type="protein sequence ID" value="HIW84545.1"/>
    <property type="molecule type" value="Genomic_DNA"/>
</dbReference>
<dbReference type="AlphaFoldDB" id="A0A9D1RBT6"/>
<dbReference type="SUPFAM" id="SSF53448">
    <property type="entry name" value="Nucleotide-diphospho-sugar transferases"/>
    <property type="match status" value="1"/>
</dbReference>